<dbReference type="AlphaFoldDB" id="A0A5C6DTY9"/>
<dbReference type="Gene3D" id="3.90.70.10">
    <property type="entry name" value="Cysteine proteinases"/>
    <property type="match status" value="1"/>
</dbReference>
<name>A0A5C6DTY9_9BACT</name>
<keyword evidence="1" id="KW-0472">Membrane</keyword>
<organism evidence="2 3">
    <name type="scientific">Novipirellula artificiosorum</name>
    <dbReference type="NCBI Taxonomy" id="2528016"/>
    <lineage>
        <taxon>Bacteria</taxon>
        <taxon>Pseudomonadati</taxon>
        <taxon>Planctomycetota</taxon>
        <taxon>Planctomycetia</taxon>
        <taxon>Pirellulales</taxon>
        <taxon>Pirellulaceae</taxon>
        <taxon>Novipirellula</taxon>
    </lineage>
</organism>
<keyword evidence="3" id="KW-1185">Reference proteome</keyword>
<feature type="transmembrane region" description="Helical" evidence="1">
    <location>
        <begin position="50"/>
        <end position="71"/>
    </location>
</feature>
<sequence>MLMTRRVPNSLSIAIDAMADLMIATTTMAAASVGLATVCGWKGYPRSGQSTILALTIAVSAMFAFLFYAAGRLYWARWIPDSAVIAWSNLTPLFAAAATGWVFRLPNTPLWRRATLAGLLGLACLAAVLWPFLGIWLRPTLPAGHKVVRGITRQTSWATCSPAAASTFFRFSGIEATEAALIPLCLTDASGTPTLGLYRGVKRIANQQGRDAQAVLMSMDELEKNHAWPLLIMVKLPEAGFRESTYVTEWGWVPGLGHTVVILGRNEEGHYAIGDPAVGAELWSAADLNVLWHGDAIRLVTD</sequence>
<evidence type="ECO:0000313" key="2">
    <source>
        <dbReference type="EMBL" id="TWU38506.1"/>
    </source>
</evidence>
<evidence type="ECO:0000313" key="3">
    <source>
        <dbReference type="Proteomes" id="UP000319143"/>
    </source>
</evidence>
<gene>
    <name evidence="2" type="ORF">Poly41_29820</name>
</gene>
<dbReference type="Proteomes" id="UP000319143">
    <property type="component" value="Unassembled WGS sequence"/>
</dbReference>
<feature type="transmembrane region" description="Helical" evidence="1">
    <location>
        <begin position="83"/>
        <end position="103"/>
    </location>
</feature>
<accession>A0A5C6DTY9</accession>
<proteinExistence type="predicted"/>
<dbReference type="EMBL" id="SJPV01000004">
    <property type="protein sequence ID" value="TWU38506.1"/>
    <property type="molecule type" value="Genomic_DNA"/>
</dbReference>
<protein>
    <submittedName>
        <fullName evidence="2">Uncharacterized protein</fullName>
    </submittedName>
</protein>
<comment type="caution">
    <text evidence="2">The sequence shown here is derived from an EMBL/GenBank/DDBJ whole genome shotgun (WGS) entry which is preliminary data.</text>
</comment>
<keyword evidence="1" id="KW-1133">Transmembrane helix</keyword>
<feature type="transmembrane region" description="Helical" evidence="1">
    <location>
        <begin position="115"/>
        <end position="137"/>
    </location>
</feature>
<reference evidence="2 3" key="1">
    <citation type="submission" date="2019-02" db="EMBL/GenBank/DDBJ databases">
        <title>Deep-cultivation of Planctomycetes and their phenomic and genomic characterization uncovers novel biology.</title>
        <authorList>
            <person name="Wiegand S."/>
            <person name="Jogler M."/>
            <person name="Boedeker C."/>
            <person name="Pinto D."/>
            <person name="Vollmers J."/>
            <person name="Rivas-Marin E."/>
            <person name="Kohn T."/>
            <person name="Peeters S.H."/>
            <person name="Heuer A."/>
            <person name="Rast P."/>
            <person name="Oberbeckmann S."/>
            <person name="Bunk B."/>
            <person name="Jeske O."/>
            <person name="Meyerdierks A."/>
            <person name="Storesund J.E."/>
            <person name="Kallscheuer N."/>
            <person name="Luecker S."/>
            <person name="Lage O.M."/>
            <person name="Pohl T."/>
            <person name="Merkel B.J."/>
            <person name="Hornburger P."/>
            <person name="Mueller R.-W."/>
            <person name="Bruemmer F."/>
            <person name="Labrenz M."/>
            <person name="Spormann A.M."/>
            <person name="Op Den Camp H."/>
            <person name="Overmann J."/>
            <person name="Amann R."/>
            <person name="Jetten M.S.M."/>
            <person name="Mascher T."/>
            <person name="Medema M.H."/>
            <person name="Devos D.P."/>
            <person name="Kaster A.-K."/>
            <person name="Ovreas L."/>
            <person name="Rohde M."/>
            <person name="Galperin M.Y."/>
            <person name="Jogler C."/>
        </authorList>
    </citation>
    <scope>NUCLEOTIDE SEQUENCE [LARGE SCALE GENOMIC DNA]</scope>
    <source>
        <strain evidence="2 3">Poly41</strain>
    </source>
</reference>
<feature type="transmembrane region" description="Helical" evidence="1">
    <location>
        <begin position="21"/>
        <end position="44"/>
    </location>
</feature>
<evidence type="ECO:0000256" key="1">
    <source>
        <dbReference type="SAM" id="Phobius"/>
    </source>
</evidence>
<keyword evidence="1" id="KW-0812">Transmembrane</keyword>